<dbReference type="GO" id="GO:0055085">
    <property type="term" value="P:transmembrane transport"/>
    <property type="evidence" value="ECO:0007669"/>
    <property type="project" value="InterPro"/>
</dbReference>
<evidence type="ECO:0000256" key="1">
    <source>
        <dbReference type="ARBA" id="ARBA00007162"/>
    </source>
</evidence>
<feature type="domain" description="HTH lacI-type" evidence="6">
    <location>
        <begin position="258"/>
        <end position="312"/>
    </location>
</feature>
<dbReference type="AlphaFoldDB" id="A0A4P6JMA4"/>
<evidence type="ECO:0000256" key="5">
    <source>
        <dbReference type="ARBA" id="ARBA00023163"/>
    </source>
</evidence>
<dbReference type="NCBIfam" id="TIGR01098">
    <property type="entry name" value="3A0109s03R"/>
    <property type="match status" value="1"/>
</dbReference>
<gene>
    <name evidence="7" type="primary">phnD</name>
    <name evidence="7" type="ORF">EPA93_10300</name>
</gene>
<evidence type="ECO:0000256" key="3">
    <source>
        <dbReference type="ARBA" id="ARBA00023015"/>
    </source>
</evidence>
<dbReference type="InterPro" id="IPR005770">
    <property type="entry name" value="PhnD"/>
</dbReference>
<keyword evidence="8" id="KW-1185">Reference proteome</keyword>
<keyword evidence="4" id="KW-0238">DNA-binding</keyword>
<dbReference type="InterPro" id="IPR028082">
    <property type="entry name" value="Peripla_BP_I"/>
</dbReference>
<dbReference type="Gene3D" id="1.10.260.40">
    <property type="entry name" value="lambda repressor-like DNA-binding domains"/>
    <property type="match status" value="1"/>
</dbReference>
<dbReference type="SMART" id="SM00354">
    <property type="entry name" value="HTH_LACI"/>
    <property type="match status" value="1"/>
</dbReference>
<dbReference type="Pfam" id="PF12974">
    <property type="entry name" value="Phosphonate-bd"/>
    <property type="match status" value="1"/>
</dbReference>
<evidence type="ECO:0000256" key="2">
    <source>
        <dbReference type="ARBA" id="ARBA00022729"/>
    </source>
</evidence>
<dbReference type="Pfam" id="PF00356">
    <property type="entry name" value="LacI"/>
    <property type="match status" value="1"/>
</dbReference>
<dbReference type="SUPFAM" id="SSF53850">
    <property type="entry name" value="Periplasmic binding protein-like II"/>
    <property type="match status" value="1"/>
</dbReference>
<sequence>MSQNIEPPEALVIAADSAVSWEIEWPHEARKQLEEHLSAAMGLPVHIVVNHNYEETLAGLKRGTIDAAKLGPYAFALAQARLGVRALANPVDKADPREAHAPPYRSLIITRADSENTHLTQLKGQSFGFVDPGSTTGYLVATFLLQQAGIDPEADILPRFLHNHRAVAEAVLSGEVAAGAIMESEYLSYSQQEPTRLRVLAASPLLSRGPIVVRPGLARGIERKLLQALEQLHLVDQEYTRLLMLPDQRFIPAVQREMTLKTVAELAGVSYATVSRAINGNGRIAPQTTARILKLVEELGYRPNINARRLHKPQGDLIGLLLPSLSYPGLNEIVDGMQARLSAAHLHLLICTAGKEQPAHERAYFEMLANSRFEGLFLTQWHALDPQVLELMRSGHPTVLLEQDLLEEGLLAGWQWLSAQGQRHIELIVGPSSLLEPTAARRKWSQLGGAACSFGEASELSAGWLDERLQQATPSTAFFCSDDVTALRLQRMLKRRQGAQLVLGYGNSLIAQSAGLPSLAYDGQALGKLVAGRLLKMLNLASTDDDADVCFWVQANHETSS</sequence>
<evidence type="ECO:0000313" key="8">
    <source>
        <dbReference type="Proteomes" id="UP000290365"/>
    </source>
</evidence>
<protein>
    <submittedName>
        <fullName evidence="7">Phosphate/phosphite/phosphonate ABC transporter substrate-binding protein</fullName>
    </submittedName>
</protein>
<dbReference type="GO" id="GO:0003700">
    <property type="term" value="F:DNA-binding transcription factor activity"/>
    <property type="evidence" value="ECO:0007669"/>
    <property type="project" value="TreeGrafter"/>
</dbReference>
<evidence type="ECO:0000256" key="4">
    <source>
        <dbReference type="ARBA" id="ARBA00023125"/>
    </source>
</evidence>
<dbReference type="PROSITE" id="PS50932">
    <property type="entry name" value="HTH_LACI_2"/>
    <property type="match status" value="1"/>
</dbReference>
<dbReference type="GO" id="GO:0043190">
    <property type="term" value="C:ATP-binding cassette (ABC) transporter complex"/>
    <property type="evidence" value="ECO:0007669"/>
    <property type="project" value="InterPro"/>
</dbReference>
<accession>A0A4P6JMA4</accession>
<dbReference type="SUPFAM" id="SSF47413">
    <property type="entry name" value="lambda repressor-like DNA-binding domains"/>
    <property type="match status" value="1"/>
</dbReference>
<dbReference type="InterPro" id="IPR010982">
    <property type="entry name" value="Lambda_DNA-bd_dom_sf"/>
</dbReference>
<keyword evidence="5" id="KW-0804">Transcription</keyword>
<keyword evidence="2" id="KW-0732">Signal</keyword>
<dbReference type="CDD" id="cd01392">
    <property type="entry name" value="HTH_LacI"/>
    <property type="match status" value="1"/>
</dbReference>
<dbReference type="Gene3D" id="3.40.50.2300">
    <property type="match status" value="1"/>
</dbReference>
<proteinExistence type="inferred from homology"/>
<dbReference type="Gene3D" id="3.40.190.10">
    <property type="entry name" value="Periplasmic binding protein-like II"/>
    <property type="match status" value="2"/>
</dbReference>
<dbReference type="SUPFAM" id="SSF53822">
    <property type="entry name" value="Periplasmic binding protein-like I"/>
    <property type="match status" value="1"/>
</dbReference>
<evidence type="ECO:0000313" key="7">
    <source>
        <dbReference type="EMBL" id="QBD76378.1"/>
    </source>
</evidence>
<keyword evidence="3" id="KW-0805">Transcription regulation</keyword>
<name>A0A4P6JMA4_KTERU</name>
<dbReference type="Proteomes" id="UP000290365">
    <property type="component" value="Chromosome"/>
</dbReference>
<evidence type="ECO:0000259" key="6">
    <source>
        <dbReference type="PROSITE" id="PS50932"/>
    </source>
</evidence>
<dbReference type="PANTHER" id="PTHR30146:SF109">
    <property type="entry name" value="HTH-TYPE TRANSCRIPTIONAL REGULATOR GALS"/>
    <property type="match status" value="1"/>
</dbReference>
<dbReference type="KEGG" id="kbs:EPA93_10300"/>
<comment type="similarity">
    <text evidence="1">Belongs to the phosphate/phosphite/phosphonate binding protein family.</text>
</comment>
<dbReference type="RefSeq" id="WP_129887105.1">
    <property type="nucleotide sequence ID" value="NZ_CP035758.1"/>
</dbReference>
<dbReference type="PANTHER" id="PTHR30146">
    <property type="entry name" value="LACI-RELATED TRANSCRIPTIONAL REPRESSOR"/>
    <property type="match status" value="1"/>
</dbReference>
<dbReference type="EMBL" id="CP035758">
    <property type="protein sequence ID" value="QBD76378.1"/>
    <property type="molecule type" value="Genomic_DNA"/>
</dbReference>
<reference evidence="7 8" key="1">
    <citation type="submission" date="2019-01" db="EMBL/GenBank/DDBJ databases">
        <title>Ktedonosporobacter rubrisoli SCAWS-G2.</title>
        <authorList>
            <person name="Huang Y."/>
            <person name="Yan B."/>
        </authorList>
    </citation>
    <scope>NUCLEOTIDE SEQUENCE [LARGE SCALE GENOMIC DNA]</scope>
    <source>
        <strain evidence="7 8">SCAWS-G2</strain>
    </source>
</reference>
<dbReference type="InterPro" id="IPR000843">
    <property type="entry name" value="HTH_LacI"/>
</dbReference>
<dbReference type="GO" id="GO:0000976">
    <property type="term" value="F:transcription cis-regulatory region binding"/>
    <property type="evidence" value="ECO:0007669"/>
    <property type="project" value="TreeGrafter"/>
</dbReference>
<dbReference type="OrthoDB" id="527737at2"/>
<organism evidence="7 8">
    <name type="scientific">Ktedonosporobacter rubrisoli</name>
    <dbReference type="NCBI Taxonomy" id="2509675"/>
    <lineage>
        <taxon>Bacteria</taxon>
        <taxon>Bacillati</taxon>
        <taxon>Chloroflexota</taxon>
        <taxon>Ktedonobacteria</taxon>
        <taxon>Ktedonobacterales</taxon>
        <taxon>Ktedonosporobacteraceae</taxon>
        <taxon>Ktedonosporobacter</taxon>
    </lineage>
</organism>